<dbReference type="InterPro" id="IPR013830">
    <property type="entry name" value="SGNH_hydro"/>
</dbReference>
<dbReference type="CDD" id="cd01823">
    <property type="entry name" value="SEST_like"/>
    <property type="match status" value="1"/>
</dbReference>
<feature type="domain" description="SGNH hydrolase-type esterase" evidence="4">
    <location>
        <begin position="38"/>
        <end position="269"/>
    </location>
</feature>
<proteinExistence type="predicted"/>
<dbReference type="SUPFAM" id="SSF52266">
    <property type="entry name" value="SGNH hydrolase"/>
    <property type="match status" value="1"/>
</dbReference>
<keyword evidence="6" id="KW-1185">Reference proteome</keyword>
<dbReference type="KEGG" id="cgk:CGERO_06725"/>
<dbReference type="Pfam" id="PF13472">
    <property type="entry name" value="Lipase_GDSL_2"/>
    <property type="match status" value="1"/>
</dbReference>
<protein>
    <submittedName>
        <fullName evidence="5">Lipase 2</fullName>
        <ecNumber evidence="5">3.1.1.3</ecNumber>
    </submittedName>
</protein>
<dbReference type="RefSeq" id="WP_123934398.1">
    <property type="nucleotide sequence ID" value="NZ_CP033897.1"/>
</dbReference>
<feature type="disulfide bond" evidence="2">
    <location>
        <begin position="137"/>
        <end position="149"/>
    </location>
</feature>
<dbReference type="Gene3D" id="3.40.50.1110">
    <property type="entry name" value="SGNH hydrolase"/>
    <property type="match status" value="1"/>
</dbReference>
<dbReference type="EC" id="3.1.1.3" evidence="5"/>
<evidence type="ECO:0000256" key="3">
    <source>
        <dbReference type="SAM" id="SignalP"/>
    </source>
</evidence>
<evidence type="ECO:0000259" key="4">
    <source>
        <dbReference type="Pfam" id="PF13472"/>
    </source>
</evidence>
<feature type="disulfide bond" evidence="2">
    <location>
        <begin position="199"/>
        <end position="245"/>
    </location>
</feature>
<gene>
    <name evidence="5" type="ORF">CGERO_06725</name>
</gene>
<evidence type="ECO:0000313" key="5">
    <source>
        <dbReference type="EMBL" id="AZA11645.1"/>
    </source>
</evidence>
<evidence type="ECO:0000256" key="1">
    <source>
        <dbReference type="PIRSR" id="PIRSR637460-1"/>
    </source>
</evidence>
<name>A0A3G6J0T2_9CORY</name>
<dbReference type="Proteomes" id="UP000271587">
    <property type="component" value="Chromosome"/>
</dbReference>
<dbReference type="PANTHER" id="PTHR37981:SF1">
    <property type="entry name" value="SGNH HYDROLASE-TYPE ESTERASE DOMAIN-CONTAINING PROTEIN"/>
    <property type="match status" value="1"/>
</dbReference>
<feature type="active site" description="Nucleophile" evidence="1">
    <location>
        <position position="42"/>
    </location>
</feature>
<evidence type="ECO:0000256" key="2">
    <source>
        <dbReference type="PIRSR" id="PIRSR637460-2"/>
    </source>
</evidence>
<keyword evidence="5" id="KW-0378">Hydrolase</keyword>
<sequence length="279" mass="28537" precursor="true">MKHSLRAGVAIAGTLACAFVQLAPAANAAIAPGAKYVALGDSFAAVGSLTEIQVPPSVMCGQAKNNYAHVVAEKLGPELNDVTCGWATTEDNWGPQQHPLPATALQAQQVAVTADTDLVTLTFGGNDNFADKYLAACMGTFVAGAGPTCKDLVATPVEQAVSTIGGKVEAVIRDVQARAPHAKVMVAGYYELTNANVQCFPNVPTRAADREFIADFIGSLNKQLAAAAAATGATFVAALTDGDMCTESTSLLGVTENAVGFHPTGVGQARMADAIIAAM</sequence>
<organism evidence="5 6">
    <name type="scientific">Corynebacterium gerontici</name>
    <dbReference type="NCBI Taxonomy" id="2079234"/>
    <lineage>
        <taxon>Bacteria</taxon>
        <taxon>Bacillati</taxon>
        <taxon>Actinomycetota</taxon>
        <taxon>Actinomycetes</taxon>
        <taxon>Mycobacteriales</taxon>
        <taxon>Corynebacteriaceae</taxon>
        <taxon>Corynebacterium</taxon>
    </lineage>
</organism>
<dbReference type="AlphaFoldDB" id="A0A3G6J0T2"/>
<dbReference type="PROSITE" id="PS51257">
    <property type="entry name" value="PROKAR_LIPOPROTEIN"/>
    <property type="match status" value="1"/>
</dbReference>
<feature type="signal peptide" evidence="3">
    <location>
        <begin position="1"/>
        <end position="28"/>
    </location>
</feature>
<dbReference type="GO" id="GO:0019433">
    <property type="term" value="P:triglyceride catabolic process"/>
    <property type="evidence" value="ECO:0007669"/>
    <property type="project" value="TreeGrafter"/>
</dbReference>
<accession>A0A3G6J0T2</accession>
<dbReference type="PANTHER" id="PTHR37981">
    <property type="entry name" value="LIPASE 2"/>
    <property type="match status" value="1"/>
</dbReference>
<keyword evidence="2" id="KW-1015">Disulfide bond</keyword>
<dbReference type="GO" id="GO:0004806">
    <property type="term" value="F:triacylglycerol lipase activity"/>
    <property type="evidence" value="ECO:0007669"/>
    <property type="project" value="UniProtKB-EC"/>
</dbReference>
<reference evidence="5 6" key="1">
    <citation type="submission" date="2018-11" db="EMBL/GenBank/DDBJ databases">
        <authorList>
            <person name="Kleinhagauer T."/>
            <person name="Glaeser S.P."/>
            <person name="Spergser J."/>
            <person name="Ruckert C."/>
            <person name="Kaempfer P."/>
            <person name="Busse H.-J."/>
        </authorList>
    </citation>
    <scope>NUCLEOTIDE SEQUENCE [LARGE SCALE GENOMIC DNA]</scope>
    <source>
        <strain evidence="5 6">W8</strain>
    </source>
</reference>
<feature type="chain" id="PRO_5018078942" evidence="3">
    <location>
        <begin position="29"/>
        <end position="279"/>
    </location>
</feature>
<keyword evidence="3" id="KW-0732">Signal</keyword>
<evidence type="ECO:0000313" key="6">
    <source>
        <dbReference type="Proteomes" id="UP000271587"/>
    </source>
</evidence>
<dbReference type="OrthoDB" id="5503950at2"/>
<dbReference type="EMBL" id="CP033897">
    <property type="protein sequence ID" value="AZA11645.1"/>
    <property type="molecule type" value="Genomic_DNA"/>
</dbReference>
<feature type="disulfide bond" evidence="2">
    <location>
        <begin position="60"/>
        <end position="84"/>
    </location>
</feature>
<feature type="active site" evidence="1">
    <location>
        <position position="262"/>
    </location>
</feature>
<dbReference type="InterPro" id="IPR037460">
    <property type="entry name" value="SEST-like"/>
</dbReference>
<dbReference type="InterPro" id="IPR036514">
    <property type="entry name" value="SGNH_hydro_sf"/>
</dbReference>